<reference evidence="3" key="1">
    <citation type="submission" date="2016-11" db="EMBL/GenBank/DDBJ databases">
        <authorList>
            <person name="Varghese N."/>
            <person name="Submissions S."/>
        </authorList>
    </citation>
    <scope>NUCLEOTIDE SEQUENCE [LARGE SCALE GENOMIC DNA]</scope>
    <source>
        <strain evidence="3">DSM 22363</strain>
    </source>
</reference>
<dbReference type="Pfam" id="PF02627">
    <property type="entry name" value="CMD"/>
    <property type="match status" value="1"/>
</dbReference>
<dbReference type="Gene3D" id="1.20.1290.10">
    <property type="entry name" value="AhpD-like"/>
    <property type="match status" value="1"/>
</dbReference>
<dbReference type="InterPro" id="IPR029032">
    <property type="entry name" value="AhpD-like"/>
</dbReference>
<organism evidence="2 3">
    <name type="scientific">Parasphingorhabdus marina DSM 22363</name>
    <dbReference type="NCBI Taxonomy" id="1123272"/>
    <lineage>
        <taxon>Bacteria</taxon>
        <taxon>Pseudomonadati</taxon>
        <taxon>Pseudomonadota</taxon>
        <taxon>Alphaproteobacteria</taxon>
        <taxon>Sphingomonadales</taxon>
        <taxon>Sphingomonadaceae</taxon>
        <taxon>Parasphingorhabdus</taxon>
    </lineage>
</organism>
<feature type="domain" description="Carboxymuconolactone decarboxylase-like" evidence="1">
    <location>
        <begin position="44"/>
        <end position="126"/>
    </location>
</feature>
<dbReference type="EMBL" id="FSQW01000002">
    <property type="protein sequence ID" value="SIO17460.1"/>
    <property type="molecule type" value="Genomic_DNA"/>
</dbReference>
<dbReference type="STRING" id="1123272.SAMN02745824_3228"/>
<name>A0A1N6HCG1_9SPHN</name>
<keyword evidence="2" id="KW-0575">Peroxidase</keyword>
<keyword evidence="2" id="KW-0560">Oxidoreductase</keyword>
<evidence type="ECO:0000259" key="1">
    <source>
        <dbReference type="Pfam" id="PF02627"/>
    </source>
</evidence>
<dbReference type="GO" id="GO:0051920">
    <property type="term" value="F:peroxiredoxin activity"/>
    <property type="evidence" value="ECO:0007669"/>
    <property type="project" value="InterPro"/>
</dbReference>
<proteinExistence type="predicted"/>
<dbReference type="Proteomes" id="UP000185192">
    <property type="component" value="Unassembled WGS sequence"/>
</dbReference>
<dbReference type="RefSeq" id="WP_074206126.1">
    <property type="nucleotide sequence ID" value="NZ_FSQW01000002.1"/>
</dbReference>
<dbReference type="PANTHER" id="PTHR34846">
    <property type="entry name" value="4-CARBOXYMUCONOLACTONE DECARBOXYLASE FAMILY PROTEIN (AFU_ORTHOLOGUE AFUA_6G11590)"/>
    <property type="match status" value="1"/>
</dbReference>
<evidence type="ECO:0000313" key="2">
    <source>
        <dbReference type="EMBL" id="SIO17460.1"/>
    </source>
</evidence>
<evidence type="ECO:0000313" key="3">
    <source>
        <dbReference type="Proteomes" id="UP000185192"/>
    </source>
</evidence>
<gene>
    <name evidence="2" type="ORF">SAMN02745824_3228</name>
</gene>
<dbReference type="OrthoDB" id="4704294at2"/>
<dbReference type="AlphaFoldDB" id="A0A1N6HCG1"/>
<sequence length="187" mass="20987">MRLKVPRIEPLSDAELDSGQSGNIRKTFPVGPIYNIFRTLMRAPRASKAFLAWGGYILSDHNDLPPRERELVILRTGYNWKSGYEWAQHVRIGKEAGLSDEEIERIKQGPEADGWTALDRALLKAVDELTADSFVTDATWSGLSELTEKQRMDLVMTVGQYTQVSMMLNSFGVQLDEGLDADPDLEA</sequence>
<dbReference type="SUPFAM" id="SSF69118">
    <property type="entry name" value="AhpD-like"/>
    <property type="match status" value="1"/>
</dbReference>
<protein>
    <submittedName>
        <fullName evidence="2">Alkylhydroperoxidase family enzyme, contains CxxC motif</fullName>
    </submittedName>
</protein>
<accession>A0A1N6HCG1</accession>
<keyword evidence="3" id="KW-1185">Reference proteome</keyword>
<dbReference type="PANTHER" id="PTHR34846:SF5">
    <property type="entry name" value="CARBOXYMUCONOLACTONE DECARBOXYLASE-LIKE DOMAIN-CONTAINING PROTEIN"/>
    <property type="match status" value="1"/>
</dbReference>
<dbReference type="InterPro" id="IPR003779">
    <property type="entry name" value="CMD-like"/>
</dbReference>